<feature type="transmembrane region" description="Helical" evidence="8">
    <location>
        <begin position="426"/>
        <end position="448"/>
    </location>
</feature>
<evidence type="ECO:0000256" key="7">
    <source>
        <dbReference type="PIRNR" id="PIRNR002744"/>
    </source>
</evidence>
<dbReference type="PIRSF" id="PIRSF002744">
    <property type="entry name" value="Pur-cyt_permease"/>
    <property type="match status" value="1"/>
</dbReference>
<dbReference type="Pfam" id="PF02133">
    <property type="entry name" value="Transp_cyt_pur"/>
    <property type="match status" value="1"/>
</dbReference>
<keyword evidence="10" id="KW-1185">Reference proteome</keyword>
<feature type="transmembrane region" description="Helical" evidence="8">
    <location>
        <begin position="197"/>
        <end position="216"/>
    </location>
</feature>
<feature type="transmembrane region" description="Helical" evidence="8">
    <location>
        <begin position="28"/>
        <end position="48"/>
    </location>
</feature>
<comment type="caution">
    <text evidence="9">The sequence shown here is derived from an EMBL/GenBank/DDBJ whole genome shotgun (WGS) entry which is preliminary data.</text>
</comment>
<evidence type="ECO:0000256" key="4">
    <source>
        <dbReference type="ARBA" id="ARBA00022692"/>
    </source>
</evidence>
<keyword evidence="5 8" id="KW-1133">Transmembrane helix</keyword>
<feature type="transmembrane region" description="Helical" evidence="8">
    <location>
        <begin position="137"/>
        <end position="155"/>
    </location>
</feature>
<evidence type="ECO:0000256" key="3">
    <source>
        <dbReference type="ARBA" id="ARBA00022448"/>
    </source>
</evidence>
<gene>
    <name evidence="9" type="ORF">ANI02nite_09210</name>
</gene>
<evidence type="ECO:0000256" key="6">
    <source>
        <dbReference type="ARBA" id="ARBA00023136"/>
    </source>
</evidence>
<dbReference type="EMBL" id="BJYF01000005">
    <property type="protein sequence ID" value="GEN59037.1"/>
    <property type="molecule type" value="Genomic_DNA"/>
</dbReference>
<dbReference type="PANTHER" id="PTHR31806:SF1">
    <property type="entry name" value="PURINE-CYTOSINE PERMEASE FCY2-RELATED"/>
    <property type="match status" value="1"/>
</dbReference>
<feature type="transmembrane region" description="Helical" evidence="8">
    <location>
        <begin position="96"/>
        <end position="117"/>
    </location>
</feature>
<evidence type="ECO:0000313" key="9">
    <source>
        <dbReference type="EMBL" id="GEN59037.1"/>
    </source>
</evidence>
<feature type="transmembrane region" description="Helical" evidence="8">
    <location>
        <begin position="400"/>
        <end position="420"/>
    </location>
</feature>
<keyword evidence="4 8" id="KW-0812">Transmembrane</keyword>
<sequence>MTDTVTAIEAETIYPIPLDKRHGHPRDLFTIWFGSNMMMLTLVTGALATTVYALPLLPALVSMVVGSLIGGVFMALHAAQGPRLGVPQMVQTRGQFGSIGAAPITVLIVLMYIGFAASNLVLGGEGLEFILPGIRRMGGILIIAVATLLPVVFGYRMIHISAKLMSLFCGLAVLYCLFAIGVNGWDVLTSARESVISTRGVLGTISTAALWQIAYAPYVSDYSRYLPPDAKGEREAFIASFSGCVLGSLLVMTVGAMIGVIAHGASVVSTLGLQLGHAAVPILVLLSLGISVANAMNIYCGTLSTITVVQTFTPNLRHASRSRMATTLILLLISLAMALFMAKSFLSTYSEFLELLMSVMVPWTSINLTDYYLIHRGDYDVASFFEPDGGRYGHYNKPAFFCYFVGILVQVPFLANGMYVGPMAKLFHGVDLSWCVGLLITTPLYWYVARRWPSLREHPSNEVAAKI</sequence>
<feature type="transmembrane region" description="Helical" evidence="8">
    <location>
        <begin position="352"/>
        <end position="374"/>
    </location>
</feature>
<dbReference type="Proteomes" id="UP000321635">
    <property type="component" value="Unassembled WGS sequence"/>
</dbReference>
<evidence type="ECO:0000256" key="1">
    <source>
        <dbReference type="ARBA" id="ARBA00004141"/>
    </source>
</evidence>
<reference evidence="9 10" key="1">
    <citation type="submission" date="2019-07" db="EMBL/GenBank/DDBJ databases">
        <title>Whole genome shotgun sequence of Acetobacter nitrogenifigens NBRC 105050.</title>
        <authorList>
            <person name="Hosoyama A."/>
            <person name="Uohara A."/>
            <person name="Ohji S."/>
            <person name="Ichikawa N."/>
        </authorList>
    </citation>
    <scope>NUCLEOTIDE SEQUENCE [LARGE SCALE GENOMIC DNA]</scope>
    <source>
        <strain evidence="9 10">NBRC 105050</strain>
    </source>
</reference>
<evidence type="ECO:0000256" key="5">
    <source>
        <dbReference type="ARBA" id="ARBA00022989"/>
    </source>
</evidence>
<evidence type="ECO:0000256" key="2">
    <source>
        <dbReference type="ARBA" id="ARBA00008974"/>
    </source>
</evidence>
<dbReference type="GO" id="GO:0005886">
    <property type="term" value="C:plasma membrane"/>
    <property type="evidence" value="ECO:0007669"/>
    <property type="project" value="TreeGrafter"/>
</dbReference>
<proteinExistence type="inferred from homology"/>
<dbReference type="AlphaFoldDB" id="A0A511X7V9"/>
<dbReference type="RefSeq" id="WP_051292122.1">
    <property type="nucleotide sequence ID" value="NZ_AUBI01000005.1"/>
</dbReference>
<feature type="transmembrane region" description="Helical" evidence="8">
    <location>
        <begin position="282"/>
        <end position="312"/>
    </location>
</feature>
<dbReference type="Gene3D" id="1.10.4160.10">
    <property type="entry name" value="Hydantoin permease"/>
    <property type="match status" value="1"/>
</dbReference>
<comment type="similarity">
    <text evidence="2 7">Belongs to the purine-cytosine permease (2.A.39) family.</text>
</comment>
<comment type="subcellular location">
    <subcellularLocation>
        <location evidence="1">Membrane</location>
        <topology evidence="1">Multi-pass membrane protein</topology>
    </subcellularLocation>
</comment>
<protein>
    <submittedName>
        <fullName evidence="9">Allantoin permease</fullName>
    </submittedName>
</protein>
<dbReference type="PANTHER" id="PTHR31806">
    <property type="entry name" value="PURINE-CYTOSINE PERMEASE FCY2-RELATED"/>
    <property type="match status" value="1"/>
</dbReference>
<organism evidence="9 10">
    <name type="scientific">Acetobacter nitrogenifigens DSM 23921 = NBRC 105050</name>
    <dbReference type="NCBI Taxonomy" id="1120919"/>
    <lineage>
        <taxon>Bacteria</taxon>
        <taxon>Pseudomonadati</taxon>
        <taxon>Pseudomonadota</taxon>
        <taxon>Alphaproteobacteria</taxon>
        <taxon>Acetobacterales</taxon>
        <taxon>Acetobacteraceae</taxon>
        <taxon>Acetobacter</taxon>
    </lineage>
</organism>
<feature type="transmembrane region" description="Helical" evidence="8">
    <location>
        <begin position="324"/>
        <end position="346"/>
    </location>
</feature>
<evidence type="ECO:0000256" key="8">
    <source>
        <dbReference type="SAM" id="Phobius"/>
    </source>
</evidence>
<name>A0A511X7V9_9PROT</name>
<keyword evidence="3 7" id="KW-0813">Transport</keyword>
<dbReference type="InterPro" id="IPR026030">
    <property type="entry name" value="Pur-cyt_permease_Fcy2/21/22"/>
</dbReference>
<keyword evidence="6 7" id="KW-0472">Membrane</keyword>
<dbReference type="GO" id="GO:0022857">
    <property type="term" value="F:transmembrane transporter activity"/>
    <property type="evidence" value="ECO:0007669"/>
    <property type="project" value="InterPro"/>
</dbReference>
<evidence type="ECO:0000313" key="10">
    <source>
        <dbReference type="Proteomes" id="UP000321635"/>
    </source>
</evidence>
<feature type="transmembrane region" description="Helical" evidence="8">
    <location>
        <begin position="237"/>
        <end position="262"/>
    </location>
</feature>
<feature type="transmembrane region" description="Helical" evidence="8">
    <location>
        <begin position="167"/>
        <end position="185"/>
    </location>
</feature>
<dbReference type="InterPro" id="IPR001248">
    <property type="entry name" value="Pur-cyt_permease"/>
</dbReference>
<feature type="transmembrane region" description="Helical" evidence="8">
    <location>
        <begin position="54"/>
        <end position="76"/>
    </location>
</feature>
<accession>A0A511X7V9</accession>
<dbReference type="STRING" id="1120919.GCA_000429165_01681"/>
<dbReference type="OrthoDB" id="9809167at2"/>